<reference evidence="1 2" key="1">
    <citation type="submission" date="2018-11" db="EMBL/GenBank/DDBJ databases">
        <authorList>
            <person name="Wuyts S."/>
        </authorList>
    </citation>
    <scope>NUCLEOTIDE SEQUENCE [LARGE SCALE GENOMIC DNA]</scope>
    <source>
        <strain evidence="1">Lactobacillus mudanjiangensis AMBF249</strain>
    </source>
</reference>
<dbReference type="EMBL" id="UYIG01000002">
    <property type="protein sequence ID" value="VDG27264.1"/>
    <property type="molecule type" value="Genomic_DNA"/>
</dbReference>
<evidence type="ECO:0000313" key="1">
    <source>
        <dbReference type="EMBL" id="VDG27264.1"/>
    </source>
</evidence>
<protein>
    <submittedName>
        <fullName evidence="1">Transposase [Lactobacillus plantarum]</fullName>
    </submittedName>
</protein>
<sequence>MSLYKNLIVKDREIILTGVTLGLPYQKIATKVGCKDYFVIQAQGNYQHRRLNSRRPRLLENDDLRNFVVRKIMVSHWSPE</sequence>
<dbReference type="Proteomes" id="UP000289996">
    <property type="component" value="Unassembled WGS sequence"/>
</dbReference>
<accession>A0A660DYW0</accession>
<gene>
    <name evidence="1" type="ORF">MUDAN_MDHGFNIF_02174</name>
</gene>
<dbReference type="AlphaFoldDB" id="A0A660DYW0"/>
<keyword evidence="2" id="KW-1185">Reference proteome</keyword>
<proteinExistence type="predicted"/>
<evidence type="ECO:0000313" key="2">
    <source>
        <dbReference type="Proteomes" id="UP000289996"/>
    </source>
</evidence>
<name>A0A660DYW0_9LACO</name>
<organism evidence="1 2">
    <name type="scientific">Lactiplantibacillus mudanjiangensis</name>
    <dbReference type="NCBI Taxonomy" id="1296538"/>
    <lineage>
        <taxon>Bacteria</taxon>
        <taxon>Bacillati</taxon>
        <taxon>Bacillota</taxon>
        <taxon>Bacilli</taxon>
        <taxon>Lactobacillales</taxon>
        <taxon>Lactobacillaceae</taxon>
        <taxon>Lactiplantibacillus</taxon>
    </lineage>
</organism>